<evidence type="ECO:0008006" key="4">
    <source>
        <dbReference type="Google" id="ProtNLM"/>
    </source>
</evidence>
<dbReference type="Proteomes" id="UP000295192">
    <property type="component" value="Unassembled WGS sequence"/>
</dbReference>
<reference evidence="2 3" key="1">
    <citation type="journal article" date="2019" name="J. Hered.">
        <title>An Improved Genome Assembly for Drosophila navojoa, the Basal Species in the mojavensis Cluster.</title>
        <authorList>
            <person name="Vanderlinde T."/>
            <person name="Dupim E.G."/>
            <person name="Nazario-Yepiz N.O."/>
            <person name="Carvalho A.B."/>
        </authorList>
    </citation>
    <scope>NUCLEOTIDE SEQUENCE [LARGE SCALE GENOMIC DNA]</scope>
    <source>
        <strain evidence="2">Navoj_Jal97</strain>
        <tissue evidence="2">Whole organism</tissue>
    </source>
</reference>
<proteinExistence type="predicted"/>
<dbReference type="Gene3D" id="1.10.238.10">
    <property type="entry name" value="EF-hand"/>
    <property type="match status" value="1"/>
</dbReference>
<evidence type="ECO:0000313" key="3">
    <source>
        <dbReference type="Proteomes" id="UP000295192"/>
    </source>
</evidence>
<dbReference type="EMBL" id="LSRL02000290">
    <property type="protein sequence ID" value="TDG41916.1"/>
    <property type="molecule type" value="Genomic_DNA"/>
</dbReference>
<dbReference type="PANTHER" id="PTHR23048">
    <property type="entry name" value="MYOSIN LIGHT CHAIN 1, 3"/>
    <property type="match status" value="1"/>
</dbReference>
<sequence>MENCPSNRGSDVSSDDDSSSRSRLSLARVKVTPLRGISAAAPPSALAAAPSAPAAAPSAPAAARSASAAAPSAPAAARSAPAAARSASAAPRSASAEAGARRPVGDYNTGVSPYIAVRAPANIPPERLDSLSPMALAYESRAKSPMYSIRKFWTCSEIIAKLPHVQKLWETYRLFVEPPNVATIDILKVGDCLRAMGVNFEDSHMKMKLVKHLLRFPQLRPATSANFELVLAVYSEVLEVDPMPACDVMIRGLSSYDDYHTLMLPADRLRRVLSTVGQRFTDAATSDMLDSMTDRDGDVNYVTLMKKLFPIDTETPNKLQQVRLYLTSLGKNAYHMDLVKRDDLIRALRKADRENTGYVMLETMLKLLRDTDEIFSFSELVALAKGITNDDQQIYYRKFIRMIMSG</sequence>
<feature type="region of interest" description="Disordered" evidence="1">
    <location>
        <begin position="1"/>
        <end position="28"/>
    </location>
</feature>
<name>A0A484AZI6_DRONA</name>
<dbReference type="PANTHER" id="PTHR23048:SF49">
    <property type="entry name" value="FI08416P-RELATED"/>
    <property type="match status" value="1"/>
</dbReference>
<evidence type="ECO:0000313" key="2">
    <source>
        <dbReference type="EMBL" id="TDG41916.1"/>
    </source>
</evidence>
<dbReference type="InterPro" id="IPR050230">
    <property type="entry name" value="CALM/Myosin/TropC-like"/>
</dbReference>
<protein>
    <recommendedName>
        <fullName evidence="4">EF-hand domain-containing protein</fullName>
    </recommendedName>
</protein>
<keyword evidence="3" id="KW-1185">Reference proteome</keyword>
<dbReference type="AlphaFoldDB" id="A0A484AZI6"/>
<organism evidence="2 3">
    <name type="scientific">Drosophila navojoa</name>
    <name type="common">Fruit fly</name>
    <dbReference type="NCBI Taxonomy" id="7232"/>
    <lineage>
        <taxon>Eukaryota</taxon>
        <taxon>Metazoa</taxon>
        <taxon>Ecdysozoa</taxon>
        <taxon>Arthropoda</taxon>
        <taxon>Hexapoda</taxon>
        <taxon>Insecta</taxon>
        <taxon>Pterygota</taxon>
        <taxon>Neoptera</taxon>
        <taxon>Endopterygota</taxon>
        <taxon>Diptera</taxon>
        <taxon>Brachycera</taxon>
        <taxon>Muscomorpha</taxon>
        <taxon>Ephydroidea</taxon>
        <taxon>Drosophilidae</taxon>
        <taxon>Drosophila</taxon>
    </lineage>
</organism>
<dbReference type="SUPFAM" id="SSF47473">
    <property type="entry name" value="EF-hand"/>
    <property type="match status" value="1"/>
</dbReference>
<gene>
    <name evidence="2" type="ORF">AWZ03_011671</name>
</gene>
<evidence type="ECO:0000256" key="1">
    <source>
        <dbReference type="SAM" id="MobiDB-lite"/>
    </source>
</evidence>
<comment type="caution">
    <text evidence="2">The sequence shown here is derived from an EMBL/GenBank/DDBJ whole genome shotgun (WGS) entry which is preliminary data.</text>
</comment>
<dbReference type="GO" id="GO:0032036">
    <property type="term" value="F:myosin heavy chain binding"/>
    <property type="evidence" value="ECO:0007669"/>
    <property type="project" value="TreeGrafter"/>
</dbReference>
<dbReference type="STRING" id="7232.A0A484AZI6"/>
<accession>A0A484AZI6</accession>
<dbReference type="GO" id="GO:0016460">
    <property type="term" value="C:myosin II complex"/>
    <property type="evidence" value="ECO:0007669"/>
    <property type="project" value="TreeGrafter"/>
</dbReference>
<dbReference type="InterPro" id="IPR011992">
    <property type="entry name" value="EF-hand-dom_pair"/>
</dbReference>